<gene>
    <name evidence="3" type="ORF">PG986_010697</name>
</gene>
<keyword evidence="1" id="KW-0175">Coiled coil</keyword>
<dbReference type="RefSeq" id="XP_066696410.1">
    <property type="nucleotide sequence ID" value="XM_066846919.1"/>
</dbReference>
<evidence type="ECO:0000256" key="1">
    <source>
        <dbReference type="SAM" id="Coils"/>
    </source>
</evidence>
<comment type="caution">
    <text evidence="3">The sequence shown here is derived from an EMBL/GenBank/DDBJ whole genome shotgun (WGS) entry which is preliminary data.</text>
</comment>
<feature type="compositionally biased region" description="Low complexity" evidence="2">
    <location>
        <begin position="190"/>
        <end position="202"/>
    </location>
</feature>
<feature type="region of interest" description="Disordered" evidence="2">
    <location>
        <begin position="115"/>
        <end position="146"/>
    </location>
</feature>
<proteinExistence type="predicted"/>
<evidence type="ECO:0008006" key="5">
    <source>
        <dbReference type="Google" id="ProtNLM"/>
    </source>
</evidence>
<protein>
    <recommendedName>
        <fullName evidence="5">BTB domain-containing protein</fullName>
    </recommendedName>
</protein>
<reference evidence="3 4" key="1">
    <citation type="submission" date="2023-01" db="EMBL/GenBank/DDBJ databases">
        <title>Analysis of 21 Apiospora genomes using comparative genomics revels a genus with tremendous synthesis potential of carbohydrate active enzymes and secondary metabolites.</title>
        <authorList>
            <person name="Sorensen T."/>
        </authorList>
    </citation>
    <scope>NUCLEOTIDE SEQUENCE [LARGE SCALE GENOMIC DNA]</scope>
    <source>
        <strain evidence="3 4">CBS 24483</strain>
    </source>
</reference>
<organism evidence="3 4">
    <name type="scientific">Apiospora aurea</name>
    <dbReference type="NCBI Taxonomy" id="335848"/>
    <lineage>
        <taxon>Eukaryota</taxon>
        <taxon>Fungi</taxon>
        <taxon>Dikarya</taxon>
        <taxon>Ascomycota</taxon>
        <taxon>Pezizomycotina</taxon>
        <taxon>Sordariomycetes</taxon>
        <taxon>Xylariomycetidae</taxon>
        <taxon>Amphisphaeriales</taxon>
        <taxon>Apiosporaceae</taxon>
        <taxon>Apiospora</taxon>
    </lineage>
</organism>
<feature type="coiled-coil region" evidence="1">
    <location>
        <begin position="361"/>
        <end position="437"/>
    </location>
</feature>
<feature type="region of interest" description="Disordered" evidence="2">
    <location>
        <begin position="181"/>
        <end position="202"/>
    </location>
</feature>
<dbReference type="GeneID" id="92079981"/>
<dbReference type="Proteomes" id="UP001391051">
    <property type="component" value="Unassembled WGS sequence"/>
</dbReference>
<sequence length="670" mass="74338">MSIRRAPDTPFGSALAKRVKTSHERNSFFNDPIVKIEVDDGDNGRRTWHLHRAPLVEQSRDFENRLTNGDDTIFLGGTSAETVETFSKWIYTRSLDVAELRLGLYDLAYLPDPLPNFGGMDDDEEDEEDGEDSDSDYPSHDLSDIDSPSSVYWTDIFLEDHNYNSTVSDDSVTLAAASPPLVGDSVQHAPTTPTPTDQSDSDAAALSLSHPVDRVTIRLLELYAFAQQYAIPHLQNDVMSRLENFRQSHRAERPQLGFEVIRHACNSHGGNEQDELWQWLVRDFSQSALDSPADVDRMCRELPSAFWRCAFKAKLAWINTMGHWDACETDAVDYLKAQLADDAAERGMLQATQAGAQDERLGELEEQLAVEETRVGALQMREYTDADAIRRLEARCQNLAEARDVVQDLLDAKGAELASLKASASAESAELKQLRDARDFRAEQCADLAAQLRTVAEEHIGARDLLKEQAVEIGKLRAERDHSVFQRTKAEAETRAVVEERDVARAKLEETAVELERLGRIESEKEADAAAENTVYLQSQAVSIAAVRDRLVSLADARVAEAEKLQAQAAADAEQIEKLKAKVGALRSTRDGLKADLASTSEQRDSLQSWLDNQAEQLGQLQLQAAADAEEKGDLLIQVRAQAEQICKLHAQAFVDAERDPNPGESGARS</sequence>
<name>A0ABR1Q3G6_9PEZI</name>
<feature type="compositionally biased region" description="Acidic residues" evidence="2">
    <location>
        <begin position="120"/>
        <end position="135"/>
    </location>
</feature>
<feature type="coiled-coil region" evidence="1">
    <location>
        <begin position="559"/>
        <end position="596"/>
    </location>
</feature>
<evidence type="ECO:0000313" key="3">
    <source>
        <dbReference type="EMBL" id="KAK7946376.1"/>
    </source>
</evidence>
<accession>A0ABR1Q3G6</accession>
<dbReference type="EMBL" id="JAQQWE010000007">
    <property type="protein sequence ID" value="KAK7946376.1"/>
    <property type="molecule type" value="Genomic_DNA"/>
</dbReference>
<evidence type="ECO:0000256" key="2">
    <source>
        <dbReference type="SAM" id="MobiDB-lite"/>
    </source>
</evidence>
<evidence type="ECO:0000313" key="4">
    <source>
        <dbReference type="Proteomes" id="UP001391051"/>
    </source>
</evidence>
<dbReference type="InterPro" id="IPR011333">
    <property type="entry name" value="SKP1/BTB/POZ_sf"/>
</dbReference>
<dbReference type="Gene3D" id="3.30.710.10">
    <property type="entry name" value="Potassium Channel Kv1.1, Chain A"/>
    <property type="match status" value="1"/>
</dbReference>
<keyword evidence="4" id="KW-1185">Reference proteome</keyword>